<evidence type="ECO:0000313" key="6">
    <source>
        <dbReference type="Proteomes" id="UP000095008"/>
    </source>
</evidence>
<evidence type="ECO:0000259" key="2">
    <source>
        <dbReference type="Pfam" id="PF02617"/>
    </source>
</evidence>
<dbReference type="GO" id="GO:0030163">
    <property type="term" value="P:protein catabolic process"/>
    <property type="evidence" value="ECO:0007669"/>
    <property type="project" value="InterPro"/>
</dbReference>
<dbReference type="EMBL" id="LWSA01000181">
    <property type="protein sequence ID" value="OCX71022.1"/>
    <property type="molecule type" value="Genomic_DNA"/>
</dbReference>
<dbReference type="InterPro" id="IPR014719">
    <property type="entry name" value="Ribosomal_bL12_C/ClpS-like"/>
</dbReference>
<comment type="caution">
    <text evidence="3">The sequence shown here is derived from an EMBL/GenBank/DDBJ whole genome shotgun (WGS) entry which is preliminary data.</text>
</comment>
<dbReference type="Proteomes" id="UP000094893">
    <property type="component" value="Unassembled WGS sequence"/>
</dbReference>
<feature type="domain" description="Adaptor protein ClpS core" evidence="2">
    <location>
        <begin position="19"/>
        <end position="97"/>
    </location>
</feature>
<evidence type="ECO:0000313" key="4">
    <source>
        <dbReference type="EMBL" id="OCX71022.1"/>
    </source>
</evidence>
<comment type="function">
    <text evidence="1">Involved in the modulation of the specificity of the ClpAP-mediated ATP-dependent protein degradation.</text>
</comment>
<dbReference type="NCBIfam" id="NF000672">
    <property type="entry name" value="PRK00033.1-5"/>
    <property type="match status" value="1"/>
</dbReference>
<dbReference type="GO" id="GO:0008233">
    <property type="term" value="F:peptidase activity"/>
    <property type="evidence" value="ECO:0007669"/>
    <property type="project" value="UniProtKB-KW"/>
</dbReference>
<keyword evidence="3" id="KW-0645">Protease</keyword>
<evidence type="ECO:0000313" key="3">
    <source>
        <dbReference type="EMBL" id="OCX69153.1"/>
    </source>
</evidence>
<dbReference type="EMBL" id="LWRY01000231">
    <property type="protein sequence ID" value="OCX69153.1"/>
    <property type="molecule type" value="Genomic_DNA"/>
</dbReference>
<dbReference type="GO" id="GO:0006508">
    <property type="term" value="P:proteolysis"/>
    <property type="evidence" value="ECO:0007669"/>
    <property type="project" value="UniProtKB-UniRule"/>
</dbReference>
<evidence type="ECO:0000256" key="1">
    <source>
        <dbReference type="HAMAP-Rule" id="MF_00302"/>
    </source>
</evidence>
<protein>
    <recommendedName>
        <fullName evidence="1">ATP-dependent Clp protease adapter protein ClpS</fullName>
    </recommendedName>
</protein>
<dbReference type="PANTHER" id="PTHR33473:SF19">
    <property type="entry name" value="ATP-DEPENDENT CLP PROTEASE ADAPTER PROTEIN CLPS"/>
    <property type="match status" value="1"/>
</dbReference>
<reference evidence="3 5" key="1">
    <citation type="journal article" date="2016" name="Int. J. Mol. Sci.">
        <title>Comparative genomics of the extreme acidophile Acidithiobacillus thiooxidans reveals intraspecific divergence and niche adaptation.</title>
        <authorList>
            <person name="Zhang X."/>
            <person name="Feng X."/>
            <person name="Tao J."/>
            <person name="Ma L."/>
            <person name="Xiao Y."/>
            <person name="Liang Y."/>
            <person name="Liu X."/>
            <person name="Yin H."/>
        </authorList>
    </citation>
    <scope>NUCLEOTIDE SEQUENCE [LARGE SCALE GENOMIC DNA]</scope>
    <source>
        <strain evidence="4 5">A02</strain>
        <strain evidence="3">DXS-W</strain>
    </source>
</reference>
<dbReference type="RefSeq" id="WP_010642909.1">
    <property type="nucleotide sequence ID" value="NZ_DAIAWO010000122.1"/>
</dbReference>
<dbReference type="FunFam" id="3.30.1390.10:FF:000002">
    <property type="entry name" value="ATP-dependent Clp protease adapter protein ClpS"/>
    <property type="match status" value="1"/>
</dbReference>
<comment type="subunit">
    <text evidence="1">Binds to the N-terminal domain of the chaperone ClpA.</text>
</comment>
<dbReference type="InterPro" id="IPR003769">
    <property type="entry name" value="ClpS_core"/>
</dbReference>
<dbReference type="eggNOG" id="COG2127">
    <property type="taxonomic scope" value="Bacteria"/>
</dbReference>
<dbReference type="Proteomes" id="UP000095008">
    <property type="component" value="Unassembled WGS sequence"/>
</dbReference>
<dbReference type="HAMAP" id="MF_00302">
    <property type="entry name" value="ClpS"/>
    <property type="match status" value="1"/>
</dbReference>
<dbReference type="GeneID" id="60697443"/>
<dbReference type="InterPro" id="IPR022935">
    <property type="entry name" value="ClpS"/>
</dbReference>
<organism evidence="3 6">
    <name type="scientific">Acidithiobacillus thiooxidans</name>
    <name type="common">Thiobacillus thiooxidans</name>
    <dbReference type="NCBI Taxonomy" id="930"/>
    <lineage>
        <taxon>Bacteria</taxon>
        <taxon>Pseudomonadati</taxon>
        <taxon>Pseudomonadota</taxon>
        <taxon>Acidithiobacillia</taxon>
        <taxon>Acidithiobacillales</taxon>
        <taxon>Acidithiobacillaceae</taxon>
        <taxon>Acidithiobacillus</taxon>
    </lineage>
</organism>
<gene>
    <name evidence="1" type="primary">clpS</name>
    <name evidence="3" type="ORF">A6M23_15780</name>
    <name evidence="4" type="ORF">A6P07_12840</name>
</gene>
<dbReference type="Pfam" id="PF02617">
    <property type="entry name" value="ClpS"/>
    <property type="match status" value="1"/>
</dbReference>
<dbReference type="STRING" id="930.GCA_002079865_03516"/>
<sequence>MSKTQHRRSTILERDPKTEEPRMYKVLLMNDDFTPMDYVVHVLEAYFHKPHEEAVAVMMSVHHQGKGLCGIFPYDLAETKVALVTADARQHQHPLRCIMEKE</sequence>
<dbReference type="OrthoDB" id="5295379at2"/>
<evidence type="ECO:0000313" key="5">
    <source>
        <dbReference type="Proteomes" id="UP000094893"/>
    </source>
</evidence>
<keyword evidence="3" id="KW-0378">Hydrolase</keyword>
<comment type="similarity">
    <text evidence="1">Belongs to the ClpS family.</text>
</comment>
<proteinExistence type="inferred from homology"/>
<dbReference type="Gene3D" id="3.30.1390.10">
    <property type="match status" value="1"/>
</dbReference>
<name>A0A1C2HZI3_ACITH</name>
<keyword evidence="6" id="KW-1185">Reference proteome</keyword>
<accession>A0A1C2HZI3</accession>
<dbReference type="PANTHER" id="PTHR33473">
    <property type="entry name" value="ATP-DEPENDENT CLP PROTEASE ADAPTER PROTEIN CLPS1, CHLOROPLASTIC"/>
    <property type="match status" value="1"/>
</dbReference>
<dbReference type="SUPFAM" id="SSF54736">
    <property type="entry name" value="ClpS-like"/>
    <property type="match status" value="1"/>
</dbReference>
<dbReference type="AlphaFoldDB" id="A0A1C2HZI3"/>